<dbReference type="EMBL" id="JBICBT010000605">
    <property type="protein sequence ID" value="KAL3107816.1"/>
    <property type="molecule type" value="Genomic_DNA"/>
</dbReference>
<evidence type="ECO:0000313" key="2">
    <source>
        <dbReference type="Proteomes" id="UP001620626"/>
    </source>
</evidence>
<dbReference type="Proteomes" id="UP001620626">
    <property type="component" value="Unassembled WGS sequence"/>
</dbReference>
<organism evidence="1 2">
    <name type="scientific">Heterodera trifolii</name>
    <dbReference type="NCBI Taxonomy" id="157864"/>
    <lineage>
        <taxon>Eukaryota</taxon>
        <taxon>Metazoa</taxon>
        <taxon>Ecdysozoa</taxon>
        <taxon>Nematoda</taxon>
        <taxon>Chromadorea</taxon>
        <taxon>Rhabditida</taxon>
        <taxon>Tylenchina</taxon>
        <taxon>Tylenchomorpha</taxon>
        <taxon>Tylenchoidea</taxon>
        <taxon>Heteroderidae</taxon>
        <taxon>Heteroderinae</taxon>
        <taxon>Heterodera</taxon>
    </lineage>
</organism>
<proteinExistence type="predicted"/>
<keyword evidence="2" id="KW-1185">Reference proteome</keyword>
<sequence length="125" mass="13688">MGGGLTNRKTTAIGKAKQTKSETTISQIGANQQNSLGIWDKVPIGDSESVFLLGTAQGGVYLFEPLANQLIRIFQVINSPVRCVPSIYFQADSDIKQLVDMPGRVHFLAITESMMFYQLAIEGKH</sequence>
<comment type="caution">
    <text evidence="1">The sequence shown here is derived from an EMBL/GenBank/DDBJ whole genome shotgun (WGS) entry which is preliminary data.</text>
</comment>
<accession>A0ABD2KYA1</accession>
<evidence type="ECO:0000313" key="1">
    <source>
        <dbReference type="EMBL" id="KAL3107816.1"/>
    </source>
</evidence>
<gene>
    <name evidence="1" type="ORF">niasHT_017048</name>
</gene>
<name>A0ABD2KYA1_9BILA</name>
<protein>
    <submittedName>
        <fullName evidence="1">Uncharacterized protein</fullName>
    </submittedName>
</protein>
<reference evidence="1 2" key="1">
    <citation type="submission" date="2024-10" db="EMBL/GenBank/DDBJ databases">
        <authorList>
            <person name="Kim D."/>
        </authorList>
    </citation>
    <scope>NUCLEOTIDE SEQUENCE [LARGE SCALE GENOMIC DNA]</scope>
    <source>
        <strain evidence="1">BH-2024</strain>
    </source>
</reference>
<dbReference type="AlphaFoldDB" id="A0ABD2KYA1"/>